<organism evidence="1 2">
    <name type="scientific">Clathrus columnatus</name>
    <dbReference type="NCBI Taxonomy" id="1419009"/>
    <lineage>
        <taxon>Eukaryota</taxon>
        <taxon>Fungi</taxon>
        <taxon>Dikarya</taxon>
        <taxon>Basidiomycota</taxon>
        <taxon>Agaricomycotina</taxon>
        <taxon>Agaricomycetes</taxon>
        <taxon>Phallomycetidae</taxon>
        <taxon>Phallales</taxon>
        <taxon>Clathraceae</taxon>
        <taxon>Clathrus</taxon>
    </lineage>
</organism>
<reference evidence="1" key="1">
    <citation type="submission" date="2021-10" db="EMBL/GenBank/DDBJ databases">
        <title>De novo Genome Assembly of Clathrus columnatus (Basidiomycota, Fungi) Using Illumina and Nanopore Sequence Data.</title>
        <authorList>
            <person name="Ogiso-Tanaka E."/>
            <person name="Itagaki H."/>
            <person name="Hosoya T."/>
            <person name="Hosaka K."/>
        </authorList>
    </citation>
    <scope>NUCLEOTIDE SEQUENCE</scope>
    <source>
        <strain evidence="1">MO-923</strain>
    </source>
</reference>
<protein>
    <submittedName>
        <fullName evidence="1">Uncharacterized protein</fullName>
    </submittedName>
</protein>
<comment type="caution">
    <text evidence="1">The sequence shown here is derived from an EMBL/GenBank/DDBJ whole genome shotgun (WGS) entry which is preliminary data.</text>
</comment>
<proteinExistence type="predicted"/>
<name>A0AAV4ZWS4_9AGAM</name>
<evidence type="ECO:0000313" key="2">
    <source>
        <dbReference type="Proteomes" id="UP001050691"/>
    </source>
</evidence>
<dbReference type="EMBL" id="BPWL01000001">
    <property type="protein sequence ID" value="GJJ06015.1"/>
    <property type="molecule type" value="Genomic_DNA"/>
</dbReference>
<dbReference type="Proteomes" id="UP001050691">
    <property type="component" value="Unassembled WGS sequence"/>
</dbReference>
<evidence type="ECO:0000313" key="1">
    <source>
        <dbReference type="EMBL" id="GJJ06015.1"/>
    </source>
</evidence>
<gene>
    <name evidence="1" type="ORF">Clacol_000202</name>
</gene>
<dbReference type="AlphaFoldDB" id="A0AAV4ZWS4"/>
<sequence>MSAAHILPGKYIIESIAYPDRVLTVETESYKLFTFPKHSSSGDMKLAFRIASHYE</sequence>
<accession>A0AAV4ZWS4</accession>
<keyword evidence="2" id="KW-1185">Reference proteome</keyword>